<name>A0A2T0V3U2_9GAMM</name>
<feature type="signal peptide" evidence="2">
    <location>
        <begin position="1"/>
        <end position="27"/>
    </location>
</feature>
<feature type="compositionally biased region" description="Polar residues" evidence="1">
    <location>
        <begin position="96"/>
        <end position="105"/>
    </location>
</feature>
<evidence type="ECO:0000256" key="1">
    <source>
        <dbReference type="SAM" id="MobiDB-lite"/>
    </source>
</evidence>
<dbReference type="AlphaFoldDB" id="A0A2T0V3U2"/>
<gene>
    <name evidence="3" type="ORF">B0H98_104135</name>
</gene>
<keyword evidence="4" id="KW-1185">Reference proteome</keyword>
<evidence type="ECO:0008006" key="5">
    <source>
        <dbReference type="Google" id="ProtNLM"/>
    </source>
</evidence>
<comment type="caution">
    <text evidence="3">The sequence shown here is derived from an EMBL/GenBank/DDBJ whole genome shotgun (WGS) entry which is preliminary data.</text>
</comment>
<feature type="region of interest" description="Disordered" evidence="1">
    <location>
        <begin position="27"/>
        <end position="122"/>
    </location>
</feature>
<feature type="compositionally biased region" description="Polar residues" evidence="1">
    <location>
        <begin position="44"/>
        <end position="58"/>
    </location>
</feature>
<evidence type="ECO:0000256" key="2">
    <source>
        <dbReference type="SAM" id="SignalP"/>
    </source>
</evidence>
<protein>
    <recommendedName>
        <fullName evidence="5">YbgS-like protein</fullName>
    </recommendedName>
</protein>
<organism evidence="3 4">
    <name type="scientific">Vreelandella songnenensis</name>
    <dbReference type="NCBI Taxonomy" id="1176243"/>
    <lineage>
        <taxon>Bacteria</taxon>
        <taxon>Pseudomonadati</taxon>
        <taxon>Pseudomonadota</taxon>
        <taxon>Gammaproteobacteria</taxon>
        <taxon>Oceanospirillales</taxon>
        <taxon>Halomonadaceae</taxon>
        <taxon>Vreelandella</taxon>
    </lineage>
</organism>
<sequence length="122" mass="12621">MMSKELLKKAGILGVTFGLMASPFAFAQEPANPSGNITADDEPMQTQSTDAGANSATYDQDDLIHEEGDAATATDGMDSSHSSTHTDNDPMGSGPTGETSGGDTTFESDDLPKENSSVTTDQ</sequence>
<dbReference type="RefSeq" id="WP_106374665.1">
    <property type="nucleotide sequence ID" value="NZ_PVTK01000004.1"/>
</dbReference>
<dbReference type="OrthoDB" id="6167081at2"/>
<keyword evidence="2" id="KW-0732">Signal</keyword>
<proteinExistence type="predicted"/>
<dbReference type="Proteomes" id="UP000237647">
    <property type="component" value="Unassembled WGS sequence"/>
</dbReference>
<evidence type="ECO:0000313" key="4">
    <source>
        <dbReference type="Proteomes" id="UP000237647"/>
    </source>
</evidence>
<reference evidence="3 4" key="1">
    <citation type="submission" date="2018-03" db="EMBL/GenBank/DDBJ databases">
        <title>Genomic Encyclopedia of Type Strains, Phase III (KMG-III): the genomes of soil and plant-associated and newly described type strains.</title>
        <authorList>
            <person name="Whitman W."/>
        </authorList>
    </citation>
    <scope>NUCLEOTIDE SEQUENCE [LARGE SCALE GENOMIC DNA]</scope>
    <source>
        <strain evidence="3 4">CGMCC 1.12152</strain>
    </source>
</reference>
<accession>A0A2T0V3U2</accession>
<evidence type="ECO:0000313" key="3">
    <source>
        <dbReference type="EMBL" id="PRY64831.1"/>
    </source>
</evidence>
<feature type="chain" id="PRO_5015696936" description="YbgS-like protein" evidence="2">
    <location>
        <begin position="28"/>
        <end position="122"/>
    </location>
</feature>
<dbReference type="EMBL" id="PVTK01000004">
    <property type="protein sequence ID" value="PRY64831.1"/>
    <property type="molecule type" value="Genomic_DNA"/>
</dbReference>